<dbReference type="PANTHER" id="PTHR46268">
    <property type="entry name" value="STRESS RESPONSE PROTEIN NHAX"/>
    <property type="match status" value="1"/>
</dbReference>
<protein>
    <submittedName>
        <fullName evidence="3">Universal stress protein</fullName>
    </submittedName>
</protein>
<dbReference type="Pfam" id="PF00582">
    <property type="entry name" value="Usp"/>
    <property type="match status" value="2"/>
</dbReference>
<dbReference type="Gene3D" id="3.40.50.620">
    <property type="entry name" value="HUPs"/>
    <property type="match status" value="2"/>
</dbReference>
<evidence type="ECO:0000259" key="2">
    <source>
        <dbReference type="Pfam" id="PF00582"/>
    </source>
</evidence>
<gene>
    <name evidence="3" type="ORF">RT717_21495</name>
</gene>
<dbReference type="Proteomes" id="UP001302349">
    <property type="component" value="Chromosome"/>
</dbReference>
<dbReference type="SUPFAM" id="SSF52402">
    <property type="entry name" value="Adenine nucleotide alpha hydrolases-like"/>
    <property type="match status" value="2"/>
</dbReference>
<evidence type="ECO:0000313" key="3">
    <source>
        <dbReference type="EMBL" id="WOK05654.1"/>
    </source>
</evidence>
<name>A0ABZ0INB3_9BACT</name>
<accession>A0ABZ0INB3</accession>
<dbReference type="InterPro" id="IPR006016">
    <property type="entry name" value="UspA"/>
</dbReference>
<dbReference type="EMBL" id="CP136051">
    <property type="protein sequence ID" value="WOK05654.1"/>
    <property type="molecule type" value="Genomic_DNA"/>
</dbReference>
<proteinExistence type="inferred from homology"/>
<feature type="domain" description="UspA" evidence="2">
    <location>
        <begin position="226"/>
        <end position="279"/>
    </location>
</feature>
<dbReference type="InterPro" id="IPR006015">
    <property type="entry name" value="Universal_stress_UspA"/>
</dbReference>
<feature type="domain" description="UspA" evidence="2">
    <location>
        <begin position="8"/>
        <end position="149"/>
    </location>
</feature>
<dbReference type="PRINTS" id="PR01438">
    <property type="entry name" value="UNVRSLSTRESS"/>
</dbReference>
<keyword evidence="4" id="KW-1185">Reference proteome</keyword>
<dbReference type="RefSeq" id="WP_317488412.1">
    <property type="nucleotide sequence ID" value="NZ_CP136051.1"/>
</dbReference>
<dbReference type="InterPro" id="IPR014729">
    <property type="entry name" value="Rossmann-like_a/b/a_fold"/>
</dbReference>
<reference evidence="3 4" key="1">
    <citation type="journal article" date="2023" name="Microbiol. Resour. Announc.">
        <title>Complete Genome Sequence of Imperialibacter roseus strain P4T.</title>
        <authorList>
            <person name="Tizabi D.R."/>
            <person name="Bachvaroff T."/>
            <person name="Hill R.T."/>
        </authorList>
    </citation>
    <scope>NUCLEOTIDE SEQUENCE [LARGE SCALE GENOMIC DNA]</scope>
    <source>
        <strain evidence="3 4">P4T</strain>
    </source>
</reference>
<sequence>MKRKENYIMVPFDFQPESKMALKAALKIGKTLGMRIEVIQFKPIESAAFLPNVGLMGGYGAAIPQVVKTEQKFEGMDEFLRVLEEMNALHRDIHFHQIEESPEAGIKEFMHENDPSLLVIHKEAFKGSNPLTGSVVQRIIRHTDMPVLALEGSVLPESFKNIVLPTDVSRFLPTEADFISHWVDSFNSTVHLVNVVHTDLNDDDEIRGKMQKIALELGFEKFFVNATHHDKEVEAIVEFSEKVDADLIMMKTYDKTGLERFLFGSITEDVVKAPSPAVLAVNVSMN</sequence>
<dbReference type="PANTHER" id="PTHR46268:SF6">
    <property type="entry name" value="UNIVERSAL STRESS PROTEIN UP12"/>
    <property type="match status" value="1"/>
</dbReference>
<comment type="similarity">
    <text evidence="1">Belongs to the universal stress protein A family.</text>
</comment>
<evidence type="ECO:0000313" key="4">
    <source>
        <dbReference type="Proteomes" id="UP001302349"/>
    </source>
</evidence>
<evidence type="ECO:0000256" key="1">
    <source>
        <dbReference type="ARBA" id="ARBA00008791"/>
    </source>
</evidence>
<organism evidence="3 4">
    <name type="scientific">Imperialibacter roseus</name>
    <dbReference type="NCBI Taxonomy" id="1324217"/>
    <lineage>
        <taxon>Bacteria</taxon>
        <taxon>Pseudomonadati</taxon>
        <taxon>Bacteroidota</taxon>
        <taxon>Cytophagia</taxon>
        <taxon>Cytophagales</taxon>
        <taxon>Flammeovirgaceae</taxon>
        <taxon>Imperialibacter</taxon>
    </lineage>
</organism>
<dbReference type="CDD" id="cd00293">
    <property type="entry name" value="USP-like"/>
    <property type="match status" value="2"/>
</dbReference>